<dbReference type="AlphaFoldDB" id="A0AAV6SFR7"/>
<reference evidence="1 2" key="1">
    <citation type="journal article" date="2021" name="Sci. Rep.">
        <title>Chromosome anchoring in Senegalese sole (Solea senegalensis) reveals sex-associated markers and genome rearrangements in flatfish.</title>
        <authorList>
            <person name="Guerrero-Cozar I."/>
            <person name="Gomez-Garrido J."/>
            <person name="Berbel C."/>
            <person name="Martinez-Blanch J.F."/>
            <person name="Alioto T."/>
            <person name="Claros M.G."/>
            <person name="Gagnaire P.A."/>
            <person name="Manchado M."/>
        </authorList>
    </citation>
    <scope>NUCLEOTIDE SEQUENCE [LARGE SCALE GENOMIC DNA]</scope>
    <source>
        <strain evidence="1">Sse05_10M</strain>
    </source>
</reference>
<name>A0AAV6SFR7_SOLSE</name>
<comment type="caution">
    <text evidence="1">The sequence shown here is derived from an EMBL/GenBank/DDBJ whole genome shotgun (WGS) entry which is preliminary data.</text>
</comment>
<keyword evidence="2" id="KW-1185">Reference proteome</keyword>
<proteinExistence type="predicted"/>
<accession>A0AAV6SFR7</accession>
<protein>
    <submittedName>
        <fullName evidence="1">Uncharacterized protein</fullName>
    </submittedName>
</protein>
<dbReference type="EMBL" id="JAGKHQ010000005">
    <property type="protein sequence ID" value="KAG7516641.1"/>
    <property type="molecule type" value="Genomic_DNA"/>
</dbReference>
<gene>
    <name evidence="1" type="ORF">JOB18_037093</name>
</gene>
<sequence>MTSKTLGTKVANRGAASKAAGDMIAKPTAFLYSRTSLRSLINSSEQKFPVLTGSKNAYDSTSEHDERLGKTLTLNDKCDFSKRRIKFLGQLIDTTGVSANPDKVGAVKAMAELSNVSEVSSPGSRTIL</sequence>
<evidence type="ECO:0000313" key="1">
    <source>
        <dbReference type="EMBL" id="KAG7516641.1"/>
    </source>
</evidence>
<dbReference type="Proteomes" id="UP000693946">
    <property type="component" value="Linkage Group LG13"/>
</dbReference>
<evidence type="ECO:0000313" key="2">
    <source>
        <dbReference type="Proteomes" id="UP000693946"/>
    </source>
</evidence>
<organism evidence="1 2">
    <name type="scientific">Solea senegalensis</name>
    <name type="common">Senegalese sole</name>
    <dbReference type="NCBI Taxonomy" id="28829"/>
    <lineage>
        <taxon>Eukaryota</taxon>
        <taxon>Metazoa</taxon>
        <taxon>Chordata</taxon>
        <taxon>Craniata</taxon>
        <taxon>Vertebrata</taxon>
        <taxon>Euteleostomi</taxon>
        <taxon>Actinopterygii</taxon>
        <taxon>Neopterygii</taxon>
        <taxon>Teleostei</taxon>
        <taxon>Neoteleostei</taxon>
        <taxon>Acanthomorphata</taxon>
        <taxon>Carangaria</taxon>
        <taxon>Pleuronectiformes</taxon>
        <taxon>Pleuronectoidei</taxon>
        <taxon>Soleidae</taxon>
        <taxon>Solea</taxon>
    </lineage>
</organism>